<dbReference type="Proteomes" id="UP000824533">
    <property type="component" value="Linkage Group LG24"/>
</dbReference>
<keyword evidence="2" id="KW-1185">Reference proteome</keyword>
<evidence type="ECO:0000313" key="1">
    <source>
        <dbReference type="EMBL" id="KAJ0171360.1"/>
    </source>
</evidence>
<proteinExistence type="predicted"/>
<organism evidence="1 2">
    <name type="scientific">Dendrolimus kikuchii</name>
    <dbReference type="NCBI Taxonomy" id="765133"/>
    <lineage>
        <taxon>Eukaryota</taxon>
        <taxon>Metazoa</taxon>
        <taxon>Ecdysozoa</taxon>
        <taxon>Arthropoda</taxon>
        <taxon>Hexapoda</taxon>
        <taxon>Insecta</taxon>
        <taxon>Pterygota</taxon>
        <taxon>Neoptera</taxon>
        <taxon>Endopterygota</taxon>
        <taxon>Lepidoptera</taxon>
        <taxon>Glossata</taxon>
        <taxon>Ditrysia</taxon>
        <taxon>Bombycoidea</taxon>
        <taxon>Lasiocampidae</taxon>
        <taxon>Dendrolimus</taxon>
    </lineage>
</organism>
<evidence type="ECO:0000313" key="2">
    <source>
        <dbReference type="Proteomes" id="UP000824533"/>
    </source>
</evidence>
<comment type="caution">
    <text evidence="1">The sequence shown here is derived from an EMBL/GenBank/DDBJ whole genome shotgun (WGS) entry which is preliminary data.</text>
</comment>
<dbReference type="EMBL" id="CM034410">
    <property type="protein sequence ID" value="KAJ0171360.1"/>
    <property type="molecule type" value="Genomic_DNA"/>
</dbReference>
<accession>A0ACC1CIF0</accession>
<reference evidence="1 2" key="1">
    <citation type="journal article" date="2021" name="Front. Genet.">
        <title>Chromosome-Level Genome Assembly Reveals Significant Gene Expansion in the Toll and IMD Signaling Pathways of Dendrolimus kikuchii.</title>
        <authorList>
            <person name="Zhou J."/>
            <person name="Wu P."/>
            <person name="Xiong Z."/>
            <person name="Liu N."/>
            <person name="Zhao N."/>
            <person name="Ji M."/>
            <person name="Qiu Y."/>
            <person name="Yang B."/>
        </authorList>
    </citation>
    <scope>NUCLEOTIDE SEQUENCE [LARGE SCALE GENOMIC DNA]</scope>
    <source>
        <strain evidence="1">Ann1</strain>
    </source>
</reference>
<sequence length="526" mass="59902">MSKTIPLWKIHVAEGFKEDCNELMKRCSQLKKLSYEKFCNIWKEMDFACVYYSPQSGAETAEFSDEVIHIAKSYMFSKASDFEETVAGLFLVYALLNLQPFIEFSSLKIINEDVQQIERIERMARTQRRYDVLYILGSILIKGPCQYQVAQRERGLEYTIRKYLEEDGYEFHGGVKGVFTKDKEELDLLAEMKAIGMKYSKNKLAISGTNKVNRNLSYTSDTVPLYLETSLRNVIYGFNMQPVGETDIKKDSQSAKNTTSSTVSSIKQKAMKLSVNSMRHLTGLQEREVSPKKNPAQKSPKSKSNTPSPSKRMTRKRKTSRTVSRIVFESSSDESDSYLSLHDDSDDEIPSAHSDKARAKNDKASAKKGKCRTKIEKSSEDSDENTELNREIKADSLPVLVTAPEKVEYVIEIIEHYDNSQENTVEAKTTDAVSIKETEKEIDTNTQDEEHSDTGTVTRNKVKSKNEANKTKESVDDNNISEESAAQKKTKKTVKREKRDLKNNKITSSFHRMGLLDMVKVVKKDK</sequence>
<gene>
    <name evidence="1" type="ORF">K1T71_012910</name>
</gene>
<protein>
    <submittedName>
        <fullName evidence="1">Uncharacterized protein</fullName>
    </submittedName>
</protein>
<name>A0ACC1CIF0_9NEOP</name>